<feature type="signal peptide" evidence="2">
    <location>
        <begin position="1"/>
        <end position="24"/>
    </location>
</feature>
<sequence>MKKLYMTIAVVILCFVFMGAKASAAGVQAYGDVLYEIVTKPNGKKEVIIVGKNAHQKTSSFQLLLKVILLPKLLVVHFIHQRLITGMK</sequence>
<evidence type="ECO:0000256" key="1">
    <source>
        <dbReference type="SAM" id="Phobius"/>
    </source>
</evidence>
<keyword evidence="4" id="KW-1185">Reference proteome</keyword>
<keyword evidence="1" id="KW-0472">Membrane</keyword>
<dbReference type="RefSeq" id="WP_319837700.1">
    <property type="nucleotide sequence ID" value="NZ_CP137624.1"/>
</dbReference>
<reference evidence="3 4" key="1">
    <citation type="submission" date="2023-09" db="EMBL/GenBank/DDBJ databases">
        <authorList>
            <person name="Page C.A."/>
            <person name="Perez-Diaz I.M."/>
        </authorList>
    </citation>
    <scope>NUCLEOTIDE SEQUENCE [LARGE SCALE GENOMIC DNA]</scope>
    <source>
        <strain evidence="3 4">Ll15</strain>
    </source>
</reference>
<gene>
    <name evidence="3" type="ORF">R6U77_05260</name>
</gene>
<evidence type="ECO:0000313" key="4">
    <source>
        <dbReference type="Proteomes" id="UP001322664"/>
    </source>
</evidence>
<evidence type="ECO:0000256" key="2">
    <source>
        <dbReference type="SAM" id="SignalP"/>
    </source>
</evidence>
<keyword evidence="1" id="KW-0812">Transmembrane</keyword>
<dbReference type="EMBL" id="CP137624">
    <property type="protein sequence ID" value="WPK13097.1"/>
    <property type="molecule type" value="Genomic_DNA"/>
</dbReference>
<keyword evidence="2" id="KW-0732">Signal</keyword>
<organism evidence="3 4">
    <name type="scientific">Lysinibacillus louembei</name>
    <dbReference type="NCBI Taxonomy" id="1470088"/>
    <lineage>
        <taxon>Bacteria</taxon>
        <taxon>Bacillati</taxon>
        <taxon>Bacillota</taxon>
        <taxon>Bacilli</taxon>
        <taxon>Bacillales</taxon>
        <taxon>Bacillaceae</taxon>
        <taxon>Lysinibacillus</taxon>
    </lineage>
</organism>
<feature type="transmembrane region" description="Helical" evidence="1">
    <location>
        <begin position="61"/>
        <end position="79"/>
    </location>
</feature>
<name>A0ABZ0S5B0_9BACI</name>
<dbReference type="Proteomes" id="UP001322664">
    <property type="component" value="Chromosome"/>
</dbReference>
<keyword evidence="1" id="KW-1133">Transmembrane helix</keyword>
<protein>
    <submittedName>
        <fullName evidence="3">Uncharacterized protein</fullName>
    </submittedName>
</protein>
<proteinExistence type="predicted"/>
<accession>A0ABZ0S5B0</accession>
<evidence type="ECO:0000313" key="3">
    <source>
        <dbReference type="EMBL" id="WPK13097.1"/>
    </source>
</evidence>
<feature type="chain" id="PRO_5047038737" evidence="2">
    <location>
        <begin position="25"/>
        <end position="88"/>
    </location>
</feature>